<keyword evidence="2" id="KW-1185">Reference proteome</keyword>
<dbReference type="RefSeq" id="XP_022285222.1">
    <property type="nucleotide sequence ID" value="XM_022429662.1"/>
</dbReference>
<dbReference type="GeneID" id="33936879"/>
<comment type="caution">
    <text evidence="1">The sequence shown here is derived from an EMBL/GenBank/DDBJ whole genome shotgun (WGS) entry which is preliminary data.</text>
</comment>
<dbReference type="Proteomes" id="UP000078397">
    <property type="component" value="Unassembled WGS sequence"/>
</dbReference>
<protein>
    <submittedName>
        <fullName evidence="1">Uncharacterized protein</fullName>
    </submittedName>
</protein>
<evidence type="ECO:0000313" key="1">
    <source>
        <dbReference type="EMBL" id="OWT42742.1"/>
    </source>
</evidence>
<dbReference type="KEGG" id="pchm:VFPPC_17997"/>
<name>A0A219AQ89_METCM</name>
<dbReference type="AlphaFoldDB" id="A0A219AQ89"/>
<dbReference type="EMBL" id="LSBJ02000006">
    <property type="protein sequence ID" value="OWT42742.1"/>
    <property type="molecule type" value="Genomic_DNA"/>
</dbReference>
<evidence type="ECO:0000313" key="2">
    <source>
        <dbReference type="Proteomes" id="UP000078397"/>
    </source>
</evidence>
<reference evidence="1 2" key="1">
    <citation type="journal article" date="2016" name="PLoS Pathog.">
        <title>Biosynthesis of antibiotic leucinostatins in bio-control fungus Purpureocillium lilacinum and their inhibition on phytophthora revealed by genome mining.</title>
        <authorList>
            <person name="Wang G."/>
            <person name="Liu Z."/>
            <person name="Lin R."/>
            <person name="Li E."/>
            <person name="Mao Z."/>
            <person name="Ling J."/>
            <person name="Yang Y."/>
            <person name="Yin W.B."/>
            <person name="Xie B."/>
        </authorList>
    </citation>
    <scope>NUCLEOTIDE SEQUENCE [LARGE SCALE GENOMIC DNA]</scope>
    <source>
        <strain evidence="1">170</strain>
    </source>
</reference>
<gene>
    <name evidence="1" type="ORF">VFPPC_17997</name>
</gene>
<sequence length="51" mass="5748">MPFTITARHNPTTHRQIFGRMLLATRRQASVGVLDCNLDQAVCGWHGLRSI</sequence>
<accession>A0A219AQ89</accession>
<proteinExistence type="predicted"/>
<organism evidence="1 2">
    <name type="scientific">Pochonia chlamydosporia 170</name>
    <dbReference type="NCBI Taxonomy" id="1380566"/>
    <lineage>
        <taxon>Eukaryota</taxon>
        <taxon>Fungi</taxon>
        <taxon>Dikarya</taxon>
        <taxon>Ascomycota</taxon>
        <taxon>Pezizomycotina</taxon>
        <taxon>Sordariomycetes</taxon>
        <taxon>Hypocreomycetidae</taxon>
        <taxon>Hypocreales</taxon>
        <taxon>Clavicipitaceae</taxon>
        <taxon>Pochonia</taxon>
    </lineage>
</organism>